<sequence length="116" mass="13282">MLLSNLGDPCGVPNAVQCMFKPKPRPCLLAVSSCVSSCLRRSLSVSLSNKEWGRRSRRGVFPQDRRRPIISNRDLLWDPLSSSFIGLHFLIEQIKIRLRQMYWRSSPPVNLCICSH</sequence>
<dbReference type="InParanoid" id="A0A0C3N8Y9"/>
<reference evidence="1 2" key="1">
    <citation type="submission" date="2014-04" db="EMBL/GenBank/DDBJ databases">
        <authorList>
            <consortium name="DOE Joint Genome Institute"/>
            <person name="Kuo A."/>
            <person name="Kohler A."/>
            <person name="Costa M.D."/>
            <person name="Nagy L.G."/>
            <person name="Floudas D."/>
            <person name="Copeland A."/>
            <person name="Barry K.W."/>
            <person name="Cichocki N."/>
            <person name="Veneault-Fourrey C."/>
            <person name="LaButti K."/>
            <person name="Lindquist E.A."/>
            <person name="Lipzen A."/>
            <person name="Lundell T."/>
            <person name="Morin E."/>
            <person name="Murat C."/>
            <person name="Sun H."/>
            <person name="Tunlid A."/>
            <person name="Henrissat B."/>
            <person name="Grigoriev I.V."/>
            <person name="Hibbett D.S."/>
            <person name="Martin F."/>
            <person name="Nordberg H.P."/>
            <person name="Cantor M.N."/>
            <person name="Hua S.X."/>
        </authorList>
    </citation>
    <scope>NUCLEOTIDE SEQUENCE [LARGE SCALE GENOMIC DNA]</scope>
    <source>
        <strain evidence="1 2">Marx 270</strain>
    </source>
</reference>
<organism evidence="1 2">
    <name type="scientific">Pisolithus tinctorius Marx 270</name>
    <dbReference type="NCBI Taxonomy" id="870435"/>
    <lineage>
        <taxon>Eukaryota</taxon>
        <taxon>Fungi</taxon>
        <taxon>Dikarya</taxon>
        <taxon>Basidiomycota</taxon>
        <taxon>Agaricomycotina</taxon>
        <taxon>Agaricomycetes</taxon>
        <taxon>Agaricomycetidae</taxon>
        <taxon>Boletales</taxon>
        <taxon>Sclerodermatineae</taxon>
        <taxon>Pisolithaceae</taxon>
        <taxon>Pisolithus</taxon>
    </lineage>
</organism>
<evidence type="ECO:0000313" key="2">
    <source>
        <dbReference type="Proteomes" id="UP000054217"/>
    </source>
</evidence>
<dbReference type="AlphaFoldDB" id="A0A0C3N8Y9"/>
<dbReference type="EMBL" id="KN832027">
    <property type="protein sequence ID" value="KIN97534.1"/>
    <property type="molecule type" value="Genomic_DNA"/>
</dbReference>
<name>A0A0C3N8Y9_PISTI</name>
<reference evidence="2" key="2">
    <citation type="submission" date="2015-01" db="EMBL/GenBank/DDBJ databases">
        <title>Evolutionary Origins and Diversification of the Mycorrhizal Mutualists.</title>
        <authorList>
            <consortium name="DOE Joint Genome Institute"/>
            <consortium name="Mycorrhizal Genomics Consortium"/>
            <person name="Kohler A."/>
            <person name="Kuo A."/>
            <person name="Nagy L.G."/>
            <person name="Floudas D."/>
            <person name="Copeland A."/>
            <person name="Barry K.W."/>
            <person name="Cichocki N."/>
            <person name="Veneault-Fourrey C."/>
            <person name="LaButti K."/>
            <person name="Lindquist E.A."/>
            <person name="Lipzen A."/>
            <person name="Lundell T."/>
            <person name="Morin E."/>
            <person name="Murat C."/>
            <person name="Riley R."/>
            <person name="Ohm R."/>
            <person name="Sun H."/>
            <person name="Tunlid A."/>
            <person name="Henrissat B."/>
            <person name="Grigoriev I.V."/>
            <person name="Hibbett D.S."/>
            <person name="Martin F."/>
        </authorList>
    </citation>
    <scope>NUCLEOTIDE SEQUENCE [LARGE SCALE GENOMIC DNA]</scope>
    <source>
        <strain evidence="2">Marx 270</strain>
    </source>
</reference>
<dbReference type="HOGENOM" id="CLU_2097827_0_0_1"/>
<protein>
    <submittedName>
        <fullName evidence="1">Uncharacterized protein</fullName>
    </submittedName>
</protein>
<gene>
    <name evidence="1" type="ORF">M404DRAFT_890638</name>
</gene>
<evidence type="ECO:0000313" key="1">
    <source>
        <dbReference type="EMBL" id="KIN97534.1"/>
    </source>
</evidence>
<keyword evidence="2" id="KW-1185">Reference proteome</keyword>
<dbReference type="Proteomes" id="UP000054217">
    <property type="component" value="Unassembled WGS sequence"/>
</dbReference>
<proteinExistence type="predicted"/>
<accession>A0A0C3N8Y9</accession>